<dbReference type="OrthoDB" id="411871at2759"/>
<reference evidence="1 2" key="1">
    <citation type="journal article" date="2019" name="Sci. Rep.">
        <title>Orb-weaving spider Araneus ventricosus genome elucidates the spidroin gene catalogue.</title>
        <authorList>
            <person name="Kono N."/>
            <person name="Nakamura H."/>
            <person name="Ohtoshi R."/>
            <person name="Moran D.A.P."/>
            <person name="Shinohara A."/>
            <person name="Yoshida Y."/>
            <person name="Fujiwara M."/>
            <person name="Mori M."/>
            <person name="Tomita M."/>
            <person name="Arakawa K."/>
        </authorList>
    </citation>
    <scope>NUCLEOTIDE SEQUENCE [LARGE SCALE GENOMIC DNA]</scope>
</reference>
<protein>
    <submittedName>
        <fullName evidence="1">Uncharacterized protein</fullName>
    </submittedName>
</protein>
<dbReference type="Proteomes" id="UP000499080">
    <property type="component" value="Unassembled WGS sequence"/>
</dbReference>
<organism evidence="1 2">
    <name type="scientific">Araneus ventricosus</name>
    <name type="common">Orbweaver spider</name>
    <name type="synonym">Epeira ventricosa</name>
    <dbReference type="NCBI Taxonomy" id="182803"/>
    <lineage>
        <taxon>Eukaryota</taxon>
        <taxon>Metazoa</taxon>
        <taxon>Ecdysozoa</taxon>
        <taxon>Arthropoda</taxon>
        <taxon>Chelicerata</taxon>
        <taxon>Arachnida</taxon>
        <taxon>Araneae</taxon>
        <taxon>Araneomorphae</taxon>
        <taxon>Entelegynae</taxon>
        <taxon>Araneoidea</taxon>
        <taxon>Araneidae</taxon>
        <taxon>Araneus</taxon>
    </lineage>
</organism>
<dbReference type="EMBL" id="BGPR01007282">
    <property type="protein sequence ID" value="GBN25748.1"/>
    <property type="molecule type" value="Genomic_DNA"/>
</dbReference>
<keyword evidence="2" id="KW-1185">Reference proteome</keyword>
<sequence>MARIAGPPCGLKQEHRRILYSTVAERMMLHGAAAWAQNLTSYQKKLRQKIQRKFLLFITGAYRTTPTAALQFITGILSLFLKDEQESVYVRVARIRSPIRRIYPIRFRSQRSLPQETSW</sequence>
<gene>
    <name evidence="1" type="ORF">AVEN_8201_1</name>
</gene>
<proteinExistence type="predicted"/>
<evidence type="ECO:0000313" key="2">
    <source>
        <dbReference type="Proteomes" id="UP000499080"/>
    </source>
</evidence>
<evidence type="ECO:0000313" key="1">
    <source>
        <dbReference type="EMBL" id="GBN25748.1"/>
    </source>
</evidence>
<accession>A0A4Y2MF43</accession>
<dbReference type="AlphaFoldDB" id="A0A4Y2MF43"/>
<comment type="caution">
    <text evidence="1">The sequence shown here is derived from an EMBL/GenBank/DDBJ whole genome shotgun (WGS) entry which is preliminary data.</text>
</comment>
<name>A0A4Y2MF43_ARAVE</name>